<organism evidence="5 6">
    <name type="scientific">Agrobacterium rosae</name>
    <dbReference type="NCBI Taxonomy" id="1972867"/>
    <lineage>
        <taxon>Bacteria</taxon>
        <taxon>Pseudomonadati</taxon>
        <taxon>Pseudomonadota</taxon>
        <taxon>Alphaproteobacteria</taxon>
        <taxon>Hyphomicrobiales</taxon>
        <taxon>Rhizobiaceae</taxon>
        <taxon>Rhizobium/Agrobacterium group</taxon>
        <taxon>Agrobacterium</taxon>
    </lineage>
</organism>
<dbReference type="RefSeq" id="WP_244554323.1">
    <property type="nucleotide sequence ID" value="NZ_CP192765.1"/>
</dbReference>
<dbReference type="Pfam" id="PF12833">
    <property type="entry name" value="HTH_18"/>
    <property type="match status" value="1"/>
</dbReference>
<dbReference type="SMART" id="SM00342">
    <property type="entry name" value="HTH_ARAC"/>
    <property type="match status" value="1"/>
</dbReference>
<proteinExistence type="predicted"/>
<dbReference type="PROSITE" id="PS00041">
    <property type="entry name" value="HTH_ARAC_FAMILY_1"/>
    <property type="match status" value="1"/>
</dbReference>
<name>A0ABU4W1W5_9HYPH</name>
<comment type="caution">
    <text evidence="5">The sequence shown here is derived from an EMBL/GenBank/DDBJ whole genome shotgun (WGS) entry which is preliminary data.</text>
</comment>
<dbReference type="SUPFAM" id="SSF46689">
    <property type="entry name" value="Homeodomain-like"/>
    <property type="match status" value="1"/>
</dbReference>
<evidence type="ECO:0000313" key="6">
    <source>
        <dbReference type="Proteomes" id="UP001277561"/>
    </source>
</evidence>
<dbReference type="Proteomes" id="UP001277561">
    <property type="component" value="Unassembled WGS sequence"/>
</dbReference>
<keyword evidence="2" id="KW-0238">DNA-binding</keyword>
<dbReference type="InterPro" id="IPR018062">
    <property type="entry name" value="HTH_AraC-typ_CS"/>
</dbReference>
<evidence type="ECO:0000259" key="4">
    <source>
        <dbReference type="PROSITE" id="PS01124"/>
    </source>
</evidence>
<accession>A0ABU4W1W5</accession>
<evidence type="ECO:0000313" key="5">
    <source>
        <dbReference type="EMBL" id="MDX8330961.1"/>
    </source>
</evidence>
<sequence length="301" mass="33496">MSEWLAVSEKIAASFGVKAARALVIRPLRDAQLTVVHLQQCYEHGNSRVILEPDNAFLVMLYLEDAQHSDIGSDERLEPIKIYRKASICLVSLKQGAAISINGRLDVLAFHVPFSHLDELTEEAGEPRIDDFLTCRGLRDQVIRNMGAALMPMFDMPDEMRDTLVPHIGLAFIAHLAHKYGRSPAQRLSASGQLTSMQEKRIKTYINTNLSRDIGVEDISVASGFSVEELSSGFEETTGHAISEWLLASRIARAKAYLTKTGESIDQVAEACGFSDQPTFIENFTHSVGVTPDEWRSRNRH</sequence>
<evidence type="ECO:0000256" key="2">
    <source>
        <dbReference type="ARBA" id="ARBA00023125"/>
    </source>
</evidence>
<dbReference type="PANTHER" id="PTHR46796:SF14">
    <property type="entry name" value="TRANSCRIPTIONAL REGULATORY PROTEIN"/>
    <property type="match status" value="1"/>
</dbReference>
<protein>
    <submittedName>
        <fullName evidence="5">AraC family transcriptional regulator</fullName>
    </submittedName>
</protein>
<reference evidence="5" key="1">
    <citation type="journal article" date="2023" name="Phytobiomes J">
        <title>Deciphering the key players within the bacterial microbiota associated with aerial crown gall tumors on rhododendron: Insights into the gallobiome.</title>
        <authorList>
            <person name="Kuzmanovic N."/>
            <person name="Nesme J."/>
            <person name="Wolf J."/>
            <person name="Neumann-Schaal M."/>
            <person name="Petersen J."/>
            <person name="Fernandez-Gnecco G."/>
            <person name="Sproeer C."/>
            <person name="Bunk B."/>
            <person name="Overmann J."/>
            <person name="Sorensen S.J."/>
            <person name="Idczak E."/>
            <person name="Smalla K."/>
        </authorList>
    </citation>
    <scope>NUCLEOTIDE SEQUENCE [LARGE SCALE GENOMIC DNA]</scope>
    <source>
        <strain evidence="5">Rho-14.1</strain>
    </source>
</reference>
<keyword evidence="6" id="KW-1185">Reference proteome</keyword>
<gene>
    <name evidence="5" type="ORF">RMS29_17175</name>
</gene>
<dbReference type="GeneID" id="86878857"/>
<keyword evidence="3" id="KW-0804">Transcription</keyword>
<evidence type="ECO:0000256" key="1">
    <source>
        <dbReference type="ARBA" id="ARBA00023015"/>
    </source>
</evidence>
<dbReference type="InterPro" id="IPR050204">
    <property type="entry name" value="AraC_XylS_family_regulators"/>
</dbReference>
<keyword evidence="1" id="KW-0805">Transcription regulation</keyword>
<dbReference type="PANTHER" id="PTHR46796">
    <property type="entry name" value="HTH-TYPE TRANSCRIPTIONAL ACTIVATOR RHAS-RELATED"/>
    <property type="match status" value="1"/>
</dbReference>
<dbReference type="EMBL" id="JAVRAD010000007">
    <property type="protein sequence ID" value="MDX8330961.1"/>
    <property type="molecule type" value="Genomic_DNA"/>
</dbReference>
<feature type="domain" description="HTH araC/xylS-type" evidence="4">
    <location>
        <begin position="200"/>
        <end position="298"/>
    </location>
</feature>
<dbReference type="PROSITE" id="PS01124">
    <property type="entry name" value="HTH_ARAC_FAMILY_2"/>
    <property type="match status" value="1"/>
</dbReference>
<dbReference type="InterPro" id="IPR009057">
    <property type="entry name" value="Homeodomain-like_sf"/>
</dbReference>
<dbReference type="Gene3D" id="1.10.10.60">
    <property type="entry name" value="Homeodomain-like"/>
    <property type="match status" value="1"/>
</dbReference>
<evidence type="ECO:0000256" key="3">
    <source>
        <dbReference type="ARBA" id="ARBA00023163"/>
    </source>
</evidence>
<dbReference type="InterPro" id="IPR018060">
    <property type="entry name" value="HTH_AraC"/>
</dbReference>